<keyword evidence="1" id="KW-0472">Membrane</keyword>
<name>A0ABC8ZA13_9POAL</name>
<organism evidence="2 3">
    <name type="scientific">Urochloa decumbens</name>
    <dbReference type="NCBI Taxonomy" id="240449"/>
    <lineage>
        <taxon>Eukaryota</taxon>
        <taxon>Viridiplantae</taxon>
        <taxon>Streptophyta</taxon>
        <taxon>Embryophyta</taxon>
        <taxon>Tracheophyta</taxon>
        <taxon>Spermatophyta</taxon>
        <taxon>Magnoliopsida</taxon>
        <taxon>Liliopsida</taxon>
        <taxon>Poales</taxon>
        <taxon>Poaceae</taxon>
        <taxon>PACMAD clade</taxon>
        <taxon>Panicoideae</taxon>
        <taxon>Panicodae</taxon>
        <taxon>Paniceae</taxon>
        <taxon>Melinidinae</taxon>
        <taxon>Urochloa</taxon>
    </lineage>
</organism>
<keyword evidence="1" id="KW-1133">Transmembrane helix</keyword>
<evidence type="ECO:0000313" key="3">
    <source>
        <dbReference type="Proteomes" id="UP001497457"/>
    </source>
</evidence>
<gene>
    <name evidence="2" type="ORF">URODEC1_LOCUS42971</name>
</gene>
<keyword evidence="3" id="KW-1185">Reference proteome</keyword>
<evidence type="ECO:0000256" key="1">
    <source>
        <dbReference type="SAM" id="Phobius"/>
    </source>
</evidence>
<keyword evidence="1" id="KW-0812">Transmembrane</keyword>
<protein>
    <submittedName>
        <fullName evidence="2">Uncharacterized protein</fullName>
    </submittedName>
</protein>
<reference evidence="3" key="1">
    <citation type="submission" date="2024-06" db="EMBL/GenBank/DDBJ databases">
        <authorList>
            <person name="Ryan C."/>
        </authorList>
    </citation>
    <scope>NUCLEOTIDE SEQUENCE [LARGE SCALE GENOMIC DNA]</scope>
</reference>
<dbReference type="PANTHER" id="PTHR33530">
    <property type="entry name" value="OS01G0147100 PROTEIN"/>
    <property type="match status" value="1"/>
</dbReference>
<proteinExistence type="predicted"/>
<sequence>MVLGGSAWWRRQEAAAIAALKLREALPAAVDSGGVAGLATASAAITLAVCKRPPAGIHPDTYFLAVSGCFFIGVAQLGAAVWASIRRRRRRHAAGMKKLLVYASLCPLAAAVGLSVASLLW</sequence>
<accession>A0ABC8ZA13</accession>
<dbReference type="Pfam" id="PF12442">
    <property type="entry name" value="DUF3681"/>
    <property type="match status" value="1"/>
</dbReference>
<dbReference type="AlphaFoldDB" id="A0ABC8ZA13"/>
<reference evidence="2 3" key="2">
    <citation type="submission" date="2024-10" db="EMBL/GenBank/DDBJ databases">
        <authorList>
            <person name="Ryan C."/>
        </authorList>
    </citation>
    <scope>NUCLEOTIDE SEQUENCE [LARGE SCALE GENOMIC DNA]</scope>
</reference>
<evidence type="ECO:0000313" key="2">
    <source>
        <dbReference type="EMBL" id="CAL4958178.1"/>
    </source>
</evidence>
<dbReference type="EMBL" id="OZ075128">
    <property type="protein sequence ID" value="CAL4958178.1"/>
    <property type="molecule type" value="Genomic_DNA"/>
</dbReference>
<feature type="transmembrane region" description="Helical" evidence="1">
    <location>
        <begin position="62"/>
        <end position="83"/>
    </location>
</feature>
<feature type="transmembrane region" description="Helical" evidence="1">
    <location>
        <begin position="99"/>
        <end position="120"/>
    </location>
</feature>
<dbReference type="Proteomes" id="UP001497457">
    <property type="component" value="Chromosome 18b"/>
</dbReference>
<dbReference type="PANTHER" id="PTHR33530:SF4">
    <property type="entry name" value="OS01G0145800 PROTEIN"/>
    <property type="match status" value="1"/>
</dbReference>
<dbReference type="InterPro" id="IPR022149">
    <property type="entry name" value="DUF3681"/>
</dbReference>